<gene>
    <name evidence="2" type="ORF">H5410_027569</name>
</gene>
<comment type="caution">
    <text evidence="2">The sequence shown here is derived from an EMBL/GenBank/DDBJ whole genome shotgun (WGS) entry which is preliminary data.</text>
</comment>
<protein>
    <submittedName>
        <fullName evidence="2">Uncharacterized protein</fullName>
    </submittedName>
</protein>
<feature type="region of interest" description="Disordered" evidence="1">
    <location>
        <begin position="1"/>
        <end position="31"/>
    </location>
</feature>
<feature type="compositionally biased region" description="Polar residues" evidence="1">
    <location>
        <begin position="68"/>
        <end position="78"/>
    </location>
</feature>
<sequence length="166" mass="18108">MSLEQCGMIRVNSTGNHESTSKDLSTVQKSNDSISQIERSMKANSGEIITKSPDVCPQFQPSYDEINETSTTGESSPGQGVHHTAISTYLDGGIIGDINSDQVTRTLINNGDENLHQTHPCDKDNLPEVTKLLIQHENNIDCSSNLQDKLAALVDVHNSDEELESI</sequence>
<name>A0A9J5Z1L8_SOLCO</name>
<evidence type="ECO:0000313" key="3">
    <source>
        <dbReference type="Proteomes" id="UP000824120"/>
    </source>
</evidence>
<dbReference type="EMBL" id="JACXVP010000005">
    <property type="protein sequence ID" value="KAG5606077.1"/>
    <property type="molecule type" value="Genomic_DNA"/>
</dbReference>
<organism evidence="2 3">
    <name type="scientific">Solanum commersonii</name>
    <name type="common">Commerson's wild potato</name>
    <name type="synonym">Commerson's nightshade</name>
    <dbReference type="NCBI Taxonomy" id="4109"/>
    <lineage>
        <taxon>Eukaryota</taxon>
        <taxon>Viridiplantae</taxon>
        <taxon>Streptophyta</taxon>
        <taxon>Embryophyta</taxon>
        <taxon>Tracheophyta</taxon>
        <taxon>Spermatophyta</taxon>
        <taxon>Magnoliopsida</taxon>
        <taxon>eudicotyledons</taxon>
        <taxon>Gunneridae</taxon>
        <taxon>Pentapetalae</taxon>
        <taxon>asterids</taxon>
        <taxon>lamiids</taxon>
        <taxon>Solanales</taxon>
        <taxon>Solanaceae</taxon>
        <taxon>Solanoideae</taxon>
        <taxon>Solaneae</taxon>
        <taxon>Solanum</taxon>
    </lineage>
</organism>
<feature type="region of interest" description="Disordered" evidence="1">
    <location>
        <begin position="51"/>
        <end position="83"/>
    </location>
</feature>
<evidence type="ECO:0000313" key="2">
    <source>
        <dbReference type="EMBL" id="KAG5606077.1"/>
    </source>
</evidence>
<reference evidence="2 3" key="1">
    <citation type="submission" date="2020-09" db="EMBL/GenBank/DDBJ databases">
        <title>De no assembly of potato wild relative species, Solanum commersonii.</title>
        <authorList>
            <person name="Cho K."/>
        </authorList>
    </citation>
    <scope>NUCLEOTIDE SEQUENCE [LARGE SCALE GENOMIC DNA]</scope>
    <source>
        <strain evidence="2">LZ3.2</strain>
        <tissue evidence="2">Leaf</tissue>
    </source>
</reference>
<dbReference type="OrthoDB" id="1322212at2759"/>
<dbReference type="Proteomes" id="UP000824120">
    <property type="component" value="Chromosome 5"/>
</dbReference>
<keyword evidence="3" id="KW-1185">Reference proteome</keyword>
<feature type="compositionally biased region" description="Polar residues" evidence="1">
    <location>
        <begin position="11"/>
        <end position="31"/>
    </location>
</feature>
<dbReference type="AlphaFoldDB" id="A0A9J5Z1L8"/>
<accession>A0A9J5Z1L8</accession>
<evidence type="ECO:0000256" key="1">
    <source>
        <dbReference type="SAM" id="MobiDB-lite"/>
    </source>
</evidence>
<proteinExistence type="predicted"/>